<evidence type="ECO:0000313" key="4">
    <source>
        <dbReference type="Proteomes" id="UP001237595"/>
    </source>
</evidence>
<dbReference type="RefSeq" id="WP_245776163.1">
    <property type="nucleotide sequence ID" value="NZ_JASAOF010000001.1"/>
</dbReference>
<evidence type="ECO:0000313" key="3">
    <source>
        <dbReference type="EMBL" id="MDI2027410.1"/>
    </source>
</evidence>
<feature type="transmembrane region" description="Helical" evidence="2">
    <location>
        <begin position="70"/>
        <end position="90"/>
    </location>
</feature>
<feature type="transmembrane region" description="Helical" evidence="2">
    <location>
        <begin position="96"/>
        <end position="118"/>
    </location>
</feature>
<comment type="caution">
    <text evidence="3">The sequence shown here is derived from an EMBL/GenBank/DDBJ whole genome shotgun (WGS) entry which is preliminary data.</text>
</comment>
<keyword evidence="4" id="KW-1185">Reference proteome</keyword>
<sequence length="123" mass="14052">MSYGPQDPYDRRDADYRYDRDYRDPYERRRRPGQVGDTVARIVRIVVSIVVLVFALHVLFVVLDANQGNGFVSFIYTLAQTFVLGLGDVFTPDDALLGVVLNYALAALIWFIVGQIIIKIIRR</sequence>
<dbReference type="EMBL" id="JASAOF010000001">
    <property type="protein sequence ID" value="MDI2027410.1"/>
    <property type="molecule type" value="Genomic_DNA"/>
</dbReference>
<feature type="region of interest" description="Disordered" evidence="1">
    <location>
        <begin position="1"/>
        <end position="32"/>
    </location>
</feature>
<evidence type="ECO:0000256" key="2">
    <source>
        <dbReference type="SAM" id="Phobius"/>
    </source>
</evidence>
<reference evidence="3 4" key="1">
    <citation type="submission" date="2023-04" db="EMBL/GenBank/DDBJ databases">
        <title>Draft genome sequence of Saccharopolyspora sp. TS4A08 isolated from sweet potato rhizospheric soil.</title>
        <authorList>
            <person name="Suksaard P."/>
            <person name="Duangmal K."/>
        </authorList>
    </citation>
    <scope>NUCLEOTIDE SEQUENCE [LARGE SCALE GENOMIC DNA]</scope>
    <source>
        <strain evidence="3 4">TS4A08</strain>
    </source>
</reference>
<dbReference type="Proteomes" id="UP001237595">
    <property type="component" value="Unassembled WGS sequence"/>
</dbReference>
<protein>
    <recommendedName>
        <fullName evidence="5">Potassium channel domain-containing protein</fullName>
    </recommendedName>
</protein>
<keyword evidence="2" id="KW-0472">Membrane</keyword>
<name>A0ABT6PHD9_9PSEU</name>
<evidence type="ECO:0000256" key="1">
    <source>
        <dbReference type="SAM" id="MobiDB-lite"/>
    </source>
</evidence>
<accession>A0ABT6PHD9</accession>
<keyword evidence="2" id="KW-1133">Transmembrane helix</keyword>
<organism evidence="3 4">
    <name type="scientific">Saccharopolyspora ipomoeae</name>
    <dbReference type="NCBI Taxonomy" id="3042027"/>
    <lineage>
        <taxon>Bacteria</taxon>
        <taxon>Bacillati</taxon>
        <taxon>Actinomycetota</taxon>
        <taxon>Actinomycetes</taxon>
        <taxon>Pseudonocardiales</taxon>
        <taxon>Pseudonocardiaceae</taxon>
        <taxon>Saccharopolyspora</taxon>
    </lineage>
</organism>
<proteinExistence type="predicted"/>
<gene>
    <name evidence="3" type="ORF">QFW96_02255</name>
</gene>
<feature type="compositionally biased region" description="Basic and acidic residues" evidence="1">
    <location>
        <begin position="8"/>
        <end position="27"/>
    </location>
</feature>
<evidence type="ECO:0008006" key="5">
    <source>
        <dbReference type="Google" id="ProtNLM"/>
    </source>
</evidence>
<keyword evidence="2" id="KW-0812">Transmembrane</keyword>
<feature type="transmembrane region" description="Helical" evidence="2">
    <location>
        <begin position="42"/>
        <end position="63"/>
    </location>
</feature>